<comment type="caution">
    <text evidence="1">The sequence shown here is derived from an EMBL/GenBank/DDBJ whole genome shotgun (WGS) entry which is preliminary data.</text>
</comment>
<reference evidence="1 2" key="1">
    <citation type="journal article" date="2022" name="DNA Res.">
        <title>Chromosomal-level genome assembly of the orchid tree Bauhinia variegata (Leguminosae; Cercidoideae) supports the allotetraploid origin hypothesis of Bauhinia.</title>
        <authorList>
            <person name="Zhong Y."/>
            <person name="Chen Y."/>
            <person name="Zheng D."/>
            <person name="Pang J."/>
            <person name="Liu Y."/>
            <person name="Luo S."/>
            <person name="Meng S."/>
            <person name="Qian L."/>
            <person name="Wei D."/>
            <person name="Dai S."/>
            <person name="Zhou R."/>
        </authorList>
    </citation>
    <scope>NUCLEOTIDE SEQUENCE [LARGE SCALE GENOMIC DNA]</scope>
    <source>
        <strain evidence="1">BV-YZ2020</strain>
    </source>
</reference>
<proteinExistence type="predicted"/>
<sequence length="440" mass="49597">MASHRHHQPHLHPLTTCCINSSYGCCSPLSPPPSTDQLLQVIASLLPQSDPIPTYSQTHTHKLLRQNQYHRFHPRHSLHKQENQTHPAIASLLCRIEALESSLHHFSSHDSLRDTAARIIQTHFRAFLVRRSRTLGQLKDLALIKSTFNSLKSSFSNETHIVDFVALFHKATDLLLQLDSIQGGDPMIRDGKRSISRDLVQFLESIEGIVVKKHGYFVKTTKNPRFAQTQSIKKSRVSDSKKGNLDDDQRKLLKNLRDRVEEICQFCELSANNEDVGNDGGDHNVLINRRNGASLNKNGVSVQRYVVQPKVKKSVSFADDVNVSKVYSDTYEPLLSGDVSYMDGSSSSEEQGELLENHNREVEHSSRDVEDDDEEEEEVVLENGGSPESSDGERNSRRDIKNDGRNEIKGNQKVVFSAPLPLRMEPRTDLMKSKGVRIGT</sequence>
<name>A0ACB9PUL2_BAUVA</name>
<gene>
    <name evidence="1" type="ORF">L6164_006745</name>
</gene>
<organism evidence="1 2">
    <name type="scientific">Bauhinia variegata</name>
    <name type="common">Purple orchid tree</name>
    <name type="synonym">Phanera variegata</name>
    <dbReference type="NCBI Taxonomy" id="167791"/>
    <lineage>
        <taxon>Eukaryota</taxon>
        <taxon>Viridiplantae</taxon>
        <taxon>Streptophyta</taxon>
        <taxon>Embryophyta</taxon>
        <taxon>Tracheophyta</taxon>
        <taxon>Spermatophyta</taxon>
        <taxon>Magnoliopsida</taxon>
        <taxon>eudicotyledons</taxon>
        <taxon>Gunneridae</taxon>
        <taxon>Pentapetalae</taxon>
        <taxon>rosids</taxon>
        <taxon>fabids</taxon>
        <taxon>Fabales</taxon>
        <taxon>Fabaceae</taxon>
        <taxon>Cercidoideae</taxon>
        <taxon>Cercideae</taxon>
        <taxon>Bauhiniinae</taxon>
        <taxon>Bauhinia</taxon>
    </lineage>
</organism>
<dbReference type="EMBL" id="CM039428">
    <property type="protein sequence ID" value="KAI4352499.1"/>
    <property type="molecule type" value="Genomic_DNA"/>
</dbReference>
<accession>A0ACB9PUL2</accession>
<evidence type="ECO:0000313" key="2">
    <source>
        <dbReference type="Proteomes" id="UP000828941"/>
    </source>
</evidence>
<dbReference type="Proteomes" id="UP000828941">
    <property type="component" value="Chromosome 3"/>
</dbReference>
<protein>
    <submittedName>
        <fullName evidence="1">Uncharacterized protein</fullName>
    </submittedName>
</protein>
<keyword evidence="2" id="KW-1185">Reference proteome</keyword>
<evidence type="ECO:0000313" key="1">
    <source>
        <dbReference type="EMBL" id="KAI4352499.1"/>
    </source>
</evidence>